<comment type="caution">
    <text evidence="2">The sequence shown here is derived from an EMBL/GenBank/DDBJ whole genome shotgun (WGS) entry which is preliminary data.</text>
</comment>
<evidence type="ECO:0000313" key="3">
    <source>
        <dbReference type="Proteomes" id="UP000539313"/>
    </source>
</evidence>
<feature type="transmembrane region" description="Helical" evidence="1">
    <location>
        <begin position="34"/>
        <end position="52"/>
    </location>
</feature>
<dbReference type="EMBL" id="JACJII010000001">
    <property type="protein sequence ID" value="MBA9003378.1"/>
    <property type="molecule type" value="Genomic_DNA"/>
</dbReference>
<keyword evidence="1" id="KW-0472">Membrane</keyword>
<name>A0A7W3MWV0_9ACTN</name>
<keyword evidence="1" id="KW-0812">Transmembrane</keyword>
<dbReference type="Proteomes" id="UP000539313">
    <property type="component" value="Unassembled WGS sequence"/>
</dbReference>
<evidence type="ECO:0000313" key="2">
    <source>
        <dbReference type="EMBL" id="MBA9003378.1"/>
    </source>
</evidence>
<protein>
    <submittedName>
        <fullName evidence="2">Uncharacterized protein</fullName>
    </submittedName>
</protein>
<proteinExistence type="predicted"/>
<reference evidence="2 3" key="1">
    <citation type="submission" date="2020-08" db="EMBL/GenBank/DDBJ databases">
        <title>Sequencing the genomes of 1000 actinobacteria strains.</title>
        <authorList>
            <person name="Klenk H.-P."/>
        </authorList>
    </citation>
    <scope>NUCLEOTIDE SEQUENCE [LARGE SCALE GENOMIC DNA]</scope>
    <source>
        <strain evidence="2 3">DSM 45823</strain>
    </source>
</reference>
<accession>A0A7W3MWV0</accession>
<organism evidence="2 3">
    <name type="scientific">Thermomonospora cellulosilytica</name>
    <dbReference type="NCBI Taxonomy" id="1411118"/>
    <lineage>
        <taxon>Bacteria</taxon>
        <taxon>Bacillati</taxon>
        <taxon>Actinomycetota</taxon>
        <taxon>Actinomycetes</taxon>
        <taxon>Streptosporangiales</taxon>
        <taxon>Thermomonosporaceae</taxon>
        <taxon>Thermomonospora</taxon>
    </lineage>
</organism>
<feature type="transmembrane region" description="Helical" evidence="1">
    <location>
        <begin position="72"/>
        <end position="90"/>
    </location>
</feature>
<dbReference type="RefSeq" id="WP_182705146.1">
    <property type="nucleotide sequence ID" value="NZ_JACJII010000001.1"/>
</dbReference>
<keyword evidence="1" id="KW-1133">Transmembrane helix</keyword>
<evidence type="ECO:0000256" key="1">
    <source>
        <dbReference type="SAM" id="Phobius"/>
    </source>
</evidence>
<dbReference type="AlphaFoldDB" id="A0A7W3MWV0"/>
<sequence length="99" mass="11098">MTDPATDDERAAEREELLRYEAEREARRRRRDAASRRAVGWIAAVALAFLLYDSGGALAEAARAGRPWGTHAVFTTAAALGLLWLLWALVRGIRARHRR</sequence>
<keyword evidence="3" id="KW-1185">Reference proteome</keyword>
<gene>
    <name evidence="2" type="ORF">HNR21_002260</name>
</gene>